<keyword evidence="3" id="KW-1185">Reference proteome</keyword>
<organism evidence="2 3">
    <name type="scientific">Rosa chinensis</name>
    <name type="common">China rose</name>
    <dbReference type="NCBI Taxonomy" id="74649"/>
    <lineage>
        <taxon>Eukaryota</taxon>
        <taxon>Viridiplantae</taxon>
        <taxon>Streptophyta</taxon>
        <taxon>Embryophyta</taxon>
        <taxon>Tracheophyta</taxon>
        <taxon>Spermatophyta</taxon>
        <taxon>Magnoliopsida</taxon>
        <taxon>eudicotyledons</taxon>
        <taxon>Gunneridae</taxon>
        <taxon>Pentapetalae</taxon>
        <taxon>rosids</taxon>
        <taxon>fabids</taxon>
        <taxon>Rosales</taxon>
        <taxon>Rosaceae</taxon>
        <taxon>Rosoideae</taxon>
        <taxon>Rosoideae incertae sedis</taxon>
        <taxon>Rosa</taxon>
    </lineage>
</organism>
<name>A0A2P6RR53_ROSCH</name>
<evidence type="ECO:0000256" key="1">
    <source>
        <dbReference type="SAM" id="Phobius"/>
    </source>
</evidence>
<keyword evidence="1" id="KW-0812">Transmembrane</keyword>
<evidence type="ECO:0000313" key="2">
    <source>
        <dbReference type="EMBL" id="PRQ48912.1"/>
    </source>
</evidence>
<dbReference type="Proteomes" id="UP000238479">
    <property type="component" value="Chromosome 2"/>
</dbReference>
<protein>
    <submittedName>
        <fullName evidence="2">Uncharacterized protein</fullName>
    </submittedName>
</protein>
<dbReference type="AlphaFoldDB" id="A0A2P6RR53"/>
<accession>A0A2P6RR53</accession>
<dbReference type="Gramene" id="PRQ48912">
    <property type="protein sequence ID" value="PRQ48912"/>
    <property type="gene ID" value="RchiOBHm_Chr2g0116021"/>
</dbReference>
<sequence>MRLPVVSCAPWARLELLMVPSCIWLPTYEAVIVTAVVRMLKILSWGIGTLRRG</sequence>
<evidence type="ECO:0000313" key="3">
    <source>
        <dbReference type="Proteomes" id="UP000238479"/>
    </source>
</evidence>
<keyword evidence="1" id="KW-1133">Transmembrane helix</keyword>
<proteinExistence type="predicted"/>
<feature type="transmembrane region" description="Helical" evidence="1">
    <location>
        <begin position="23"/>
        <end position="43"/>
    </location>
</feature>
<comment type="caution">
    <text evidence="2">The sequence shown here is derived from an EMBL/GenBank/DDBJ whole genome shotgun (WGS) entry which is preliminary data.</text>
</comment>
<gene>
    <name evidence="2" type="ORF">RchiOBHm_Chr2g0116021</name>
</gene>
<dbReference type="EMBL" id="PDCK01000040">
    <property type="protein sequence ID" value="PRQ48912.1"/>
    <property type="molecule type" value="Genomic_DNA"/>
</dbReference>
<keyword evidence="1" id="KW-0472">Membrane</keyword>
<reference evidence="2 3" key="1">
    <citation type="journal article" date="2018" name="Nat. Genet.">
        <title>The Rosa genome provides new insights in the design of modern roses.</title>
        <authorList>
            <person name="Bendahmane M."/>
        </authorList>
    </citation>
    <scope>NUCLEOTIDE SEQUENCE [LARGE SCALE GENOMIC DNA]</scope>
    <source>
        <strain evidence="3">cv. Old Blush</strain>
    </source>
</reference>